<evidence type="ECO:0000256" key="1">
    <source>
        <dbReference type="SAM" id="Phobius"/>
    </source>
</evidence>
<reference evidence="3" key="2">
    <citation type="submission" date="2020-08" db="EMBL/GenBank/DDBJ databases">
        <title>The Agave Microbiome: Exploring the role of microbial communities in plant adaptations to desert environments.</title>
        <authorList>
            <person name="Partida-Martinez L.P."/>
        </authorList>
    </citation>
    <scope>NUCLEOTIDE SEQUENCE [LARGE SCALE GENOMIC DNA]</scope>
    <source>
        <strain evidence="3">AT2.8</strain>
    </source>
</reference>
<organism evidence="2 3">
    <name type="scientific">Neobacillus niacini</name>
    <dbReference type="NCBI Taxonomy" id="86668"/>
    <lineage>
        <taxon>Bacteria</taxon>
        <taxon>Bacillati</taxon>
        <taxon>Bacillota</taxon>
        <taxon>Bacilli</taxon>
        <taxon>Bacillales</taxon>
        <taxon>Bacillaceae</taxon>
        <taxon>Neobacillus</taxon>
    </lineage>
</organism>
<keyword evidence="1" id="KW-0812">Transmembrane</keyword>
<evidence type="ECO:0000313" key="2">
    <source>
        <dbReference type="EMBL" id="NYE05793.1"/>
    </source>
</evidence>
<comment type="caution">
    <text evidence="2">The sequence shown here is derived from an EMBL/GenBank/DDBJ whole genome shotgun (WGS) entry which is preliminary data.</text>
</comment>
<feature type="transmembrane region" description="Helical" evidence="1">
    <location>
        <begin position="7"/>
        <end position="25"/>
    </location>
</feature>
<proteinExistence type="predicted"/>
<accession>A0A852TAL5</accession>
<feature type="transmembrane region" description="Helical" evidence="1">
    <location>
        <begin position="31"/>
        <end position="50"/>
    </location>
</feature>
<evidence type="ECO:0000313" key="3">
    <source>
        <dbReference type="Proteomes" id="UP000548423"/>
    </source>
</evidence>
<name>A0A852TAL5_9BACI</name>
<dbReference type="AlphaFoldDB" id="A0A852TAL5"/>
<dbReference type="EMBL" id="JACCBX010000005">
    <property type="protein sequence ID" value="NYE05793.1"/>
    <property type="molecule type" value="Genomic_DNA"/>
</dbReference>
<feature type="transmembrane region" description="Helical" evidence="1">
    <location>
        <begin position="57"/>
        <end position="75"/>
    </location>
</feature>
<reference evidence="3" key="1">
    <citation type="submission" date="2020-07" db="EMBL/GenBank/DDBJ databases">
        <authorList>
            <person name="Partida-Martinez L."/>
            <person name="Huntemann M."/>
            <person name="Clum A."/>
            <person name="Wang J."/>
            <person name="Palaniappan K."/>
            <person name="Ritter S."/>
            <person name="Chen I.-M."/>
            <person name="Stamatis D."/>
            <person name="Reddy T."/>
            <person name="O'Malley R."/>
            <person name="Daum C."/>
            <person name="Shapiro N."/>
            <person name="Ivanova N."/>
            <person name="Kyrpides N."/>
            <person name="Woyke T."/>
        </authorList>
    </citation>
    <scope>NUCLEOTIDE SEQUENCE [LARGE SCALE GENOMIC DNA]</scope>
    <source>
        <strain evidence="3">AT2.8</strain>
    </source>
</reference>
<sequence>MIDILWYCYLAFLAIAAIAILITGYRKTFGILDFVISVITWIGLFGYVTNTEILSPLLWKFVFVFGLFWDVYFSLKKFNEEVKDDDDTPQAIKLVFIEIPLIIFIGPLYFGLFNYAFR</sequence>
<keyword evidence="1" id="KW-1133">Transmembrane helix</keyword>
<gene>
    <name evidence="2" type="ORF">F4694_002568</name>
</gene>
<protein>
    <submittedName>
        <fullName evidence="2">Polyferredoxin</fullName>
    </submittedName>
</protein>
<feature type="transmembrane region" description="Helical" evidence="1">
    <location>
        <begin position="95"/>
        <end position="117"/>
    </location>
</feature>
<keyword evidence="1" id="KW-0472">Membrane</keyword>
<dbReference type="Proteomes" id="UP000548423">
    <property type="component" value="Unassembled WGS sequence"/>
</dbReference>